<protein>
    <recommendedName>
        <fullName evidence="1">DUF4376 domain-containing protein</fullName>
    </recommendedName>
</protein>
<gene>
    <name evidence="2" type="ORF">PARHAE_02040</name>
</gene>
<dbReference type="OrthoDB" id="7875280at2"/>
<name>A0A3S4CJB6_9RHOB</name>
<evidence type="ECO:0000313" key="3">
    <source>
        <dbReference type="Proteomes" id="UP000270743"/>
    </source>
</evidence>
<evidence type="ECO:0000259" key="1">
    <source>
        <dbReference type="Pfam" id="PF14301"/>
    </source>
</evidence>
<organism evidence="2 3">
    <name type="scientific">Paracoccus haematequi</name>
    <dbReference type="NCBI Taxonomy" id="2491866"/>
    <lineage>
        <taxon>Bacteria</taxon>
        <taxon>Pseudomonadati</taxon>
        <taxon>Pseudomonadota</taxon>
        <taxon>Alphaproteobacteria</taxon>
        <taxon>Rhodobacterales</taxon>
        <taxon>Paracoccaceae</taxon>
        <taxon>Paracoccus</taxon>
    </lineage>
</organism>
<dbReference type="Pfam" id="PF14301">
    <property type="entry name" value="DUF4376"/>
    <property type="match status" value="1"/>
</dbReference>
<keyword evidence="3" id="KW-1185">Reference proteome</keyword>
<sequence>MIDWDKAITAQQRAEARGAAAREAIRLRRDEAIRSGTTVAGIAVGTDDVTQTRIMGAAMAAMLDPAYSVSWKGADGTFVPLTGPQVIGVAQAIRAHVQACFDREAALLSDLVAERPYAIDDGWPVQVVRLANGAAVTHRVGAGVYRVATLESDWIAEPPEGLTVGLSHDGDALTVWVRRDHTLADIPTGQHVLLRPGSEA</sequence>
<proteinExistence type="predicted"/>
<dbReference type="AlphaFoldDB" id="A0A3S4CJB6"/>
<accession>A0A3S4CJB6</accession>
<feature type="domain" description="DUF4376" evidence="1">
    <location>
        <begin position="19"/>
        <end position="115"/>
    </location>
</feature>
<reference evidence="2 3" key="1">
    <citation type="submission" date="2018-12" db="EMBL/GenBank/DDBJ databases">
        <authorList>
            <person name="Criscuolo A."/>
        </authorList>
    </citation>
    <scope>NUCLEOTIDE SEQUENCE [LARGE SCALE GENOMIC DNA]</scope>
    <source>
        <strain evidence="2">ACIP1116241</strain>
    </source>
</reference>
<evidence type="ECO:0000313" key="2">
    <source>
        <dbReference type="EMBL" id="VDS08855.1"/>
    </source>
</evidence>
<dbReference type="EMBL" id="UZWE01000030">
    <property type="protein sequence ID" value="VDS08855.1"/>
    <property type="molecule type" value="Genomic_DNA"/>
</dbReference>
<dbReference type="InterPro" id="IPR025484">
    <property type="entry name" value="DUF4376"/>
</dbReference>
<dbReference type="RefSeq" id="WP_126154512.1">
    <property type="nucleotide sequence ID" value="NZ_UZWE01000030.1"/>
</dbReference>
<dbReference type="Proteomes" id="UP000270743">
    <property type="component" value="Unassembled WGS sequence"/>
</dbReference>